<evidence type="ECO:0000256" key="1">
    <source>
        <dbReference type="SAM" id="MobiDB-lite"/>
    </source>
</evidence>
<dbReference type="Gene3D" id="1.10.287.70">
    <property type="match status" value="1"/>
</dbReference>
<feature type="transmembrane region" description="Helical" evidence="2">
    <location>
        <begin position="134"/>
        <end position="153"/>
    </location>
</feature>
<feature type="transmembrane region" description="Helical" evidence="2">
    <location>
        <begin position="12"/>
        <end position="31"/>
    </location>
</feature>
<dbReference type="InterPro" id="IPR013099">
    <property type="entry name" value="K_chnl_dom"/>
</dbReference>
<organism evidence="4">
    <name type="scientific">uncultured Acetobacteraceae bacterium</name>
    <dbReference type="NCBI Taxonomy" id="169975"/>
    <lineage>
        <taxon>Bacteria</taxon>
        <taxon>Pseudomonadati</taxon>
        <taxon>Pseudomonadota</taxon>
        <taxon>Alphaproteobacteria</taxon>
        <taxon>Acetobacterales</taxon>
        <taxon>Acetobacteraceae</taxon>
        <taxon>environmental samples</taxon>
    </lineage>
</organism>
<keyword evidence="2" id="KW-0812">Transmembrane</keyword>
<dbReference type="SUPFAM" id="SSF81324">
    <property type="entry name" value="Voltage-gated potassium channels"/>
    <property type="match status" value="1"/>
</dbReference>
<feature type="transmembrane region" description="Helical" evidence="2">
    <location>
        <begin position="165"/>
        <end position="188"/>
    </location>
</feature>
<feature type="transmembrane region" description="Helical" evidence="2">
    <location>
        <begin position="92"/>
        <end position="113"/>
    </location>
</feature>
<dbReference type="AlphaFoldDB" id="A0A6J4IHF2"/>
<evidence type="ECO:0000259" key="3">
    <source>
        <dbReference type="Pfam" id="PF07885"/>
    </source>
</evidence>
<accession>A0A6J4IHF2</accession>
<sequence>MTVQLPPRTPRGFLTAEATALALMLLVAGGVADEGLLFSAVAVGGVGVAAGALYLLFPQGPQFALNAANGMAMYTCLYAVIGRAAFPDAADWARLPAFLLPIAAFAGACWVRRGALRPWIGAAQSPDLAHLPRFARWLGTVGAVAVLSLALPFSRAAPGTQTLALLAAMATISAVSTASVGEVVRLLADIAAIFREVTGRLSLLAVPVAAYCSLWALLTVVFGCLYRIADGLSVGPLFIGSDGPVRIDFPGALHFSAATLSTVGYGDIQPLDDGVRLLATVEALAGQLLLLFGFYEIMRGSQAGPPAVEPSGGGEPEEDETRATPPSPPPRRP</sequence>
<keyword evidence="2" id="KW-1133">Transmembrane helix</keyword>
<protein>
    <recommendedName>
        <fullName evidence="3">Potassium channel domain-containing protein</fullName>
    </recommendedName>
</protein>
<feature type="transmembrane region" description="Helical" evidence="2">
    <location>
        <begin position="208"/>
        <end position="229"/>
    </location>
</feature>
<feature type="domain" description="Potassium channel" evidence="3">
    <location>
        <begin position="220"/>
        <end position="293"/>
    </location>
</feature>
<dbReference type="Pfam" id="PF07885">
    <property type="entry name" value="Ion_trans_2"/>
    <property type="match status" value="1"/>
</dbReference>
<proteinExistence type="predicted"/>
<feature type="transmembrane region" description="Helical" evidence="2">
    <location>
        <begin position="37"/>
        <end position="57"/>
    </location>
</feature>
<gene>
    <name evidence="4" type="ORF">AVDCRST_MAG08-2132</name>
</gene>
<evidence type="ECO:0000256" key="2">
    <source>
        <dbReference type="SAM" id="Phobius"/>
    </source>
</evidence>
<reference evidence="4" key="1">
    <citation type="submission" date="2020-02" db="EMBL/GenBank/DDBJ databases">
        <authorList>
            <person name="Meier V. D."/>
        </authorList>
    </citation>
    <scope>NUCLEOTIDE SEQUENCE</scope>
    <source>
        <strain evidence="4">AVDCRST_MAG08</strain>
    </source>
</reference>
<evidence type="ECO:0000313" key="4">
    <source>
        <dbReference type="EMBL" id="CAA9250132.1"/>
    </source>
</evidence>
<keyword evidence="2" id="KW-0472">Membrane</keyword>
<feature type="transmembrane region" description="Helical" evidence="2">
    <location>
        <begin position="64"/>
        <end position="86"/>
    </location>
</feature>
<feature type="region of interest" description="Disordered" evidence="1">
    <location>
        <begin position="303"/>
        <end position="333"/>
    </location>
</feature>
<name>A0A6J4IHF2_9PROT</name>
<dbReference type="EMBL" id="CADCTG010000168">
    <property type="protein sequence ID" value="CAA9250132.1"/>
    <property type="molecule type" value="Genomic_DNA"/>
</dbReference>